<evidence type="ECO:0000256" key="1">
    <source>
        <dbReference type="SAM" id="MobiDB-lite"/>
    </source>
</evidence>
<feature type="compositionally biased region" description="Low complexity" evidence="1">
    <location>
        <begin position="527"/>
        <end position="561"/>
    </location>
</feature>
<gene>
    <name evidence="2" type="ORF">MOVI_4210</name>
</gene>
<dbReference type="InterPro" id="IPR054789">
    <property type="entry name" value="P97_adhes_N"/>
</dbReference>
<protein>
    <submittedName>
        <fullName evidence="2">Uncharacterized protein</fullName>
    </submittedName>
</protein>
<reference evidence="2 3" key="1">
    <citation type="submission" date="2014-03" db="EMBL/GenBank/DDBJ databases">
        <title>Genome sequence of Mycoplasma ovipneumoniae strain 14811.</title>
        <authorList>
            <person name="Sirand-Pugnet P."/>
            <person name="Breton M."/>
            <person name="Dordet-Frisoni E."/>
            <person name="Baranowski E."/>
            <person name="Barre A."/>
            <person name="Couture C."/>
            <person name="Dupuy V."/>
            <person name="Gaurivaud P."/>
            <person name="Jacob D."/>
            <person name="Lemaitre C."/>
            <person name="Manso-Silvan L."/>
            <person name="Nikolski M."/>
            <person name="Nouvel L.-X."/>
            <person name="Poumarat F."/>
            <person name="Tardy F."/>
            <person name="Thebault P."/>
            <person name="Theil S."/>
            <person name="Citti C."/>
            <person name="Thiaucourt F."/>
            <person name="Blanchard A."/>
        </authorList>
    </citation>
    <scope>NUCLEOTIDE SEQUENCE [LARGE SCALE GENOMIC DNA]</scope>
    <source>
        <strain evidence="2 3">14811</strain>
    </source>
</reference>
<feature type="compositionally biased region" description="Low complexity" evidence="1">
    <location>
        <begin position="1030"/>
        <end position="1044"/>
    </location>
</feature>
<proteinExistence type="predicted"/>
<dbReference type="AlphaFoldDB" id="A0A014M295"/>
<feature type="compositionally biased region" description="Basic and acidic residues" evidence="1">
    <location>
        <begin position="1120"/>
        <end position="1142"/>
    </location>
</feature>
<dbReference type="STRING" id="1188239.MOVI_4210"/>
<feature type="compositionally biased region" description="Low complexity" evidence="1">
    <location>
        <begin position="987"/>
        <end position="1003"/>
    </location>
</feature>
<evidence type="ECO:0000313" key="3">
    <source>
        <dbReference type="Proteomes" id="UP000020977"/>
    </source>
</evidence>
<feature type="compositionally biased region" description="Pro residues" evidence="1">
    <location>
        <begin position="1198"/>
        <end position="1215"/>
    </location>
</feature>
<feature type="compositionally biased region" description="Basic and acidic residues" evidence="1">
    <location>
        <begin position="506"/>
        <end position="519"/>
    </location>
</feature>
<name>A0A014M295_9BACT</name>
<feature type="compositionally biased region" description="Low complexity" evidence="1">
    <location>
        <begin position="1148"/>
        <end position="1162"/>
    </location>
</feature>
<organism evidence="2 3">
    <name type="scientific">Mesomycoplasma ovipneumoniae 14811</name>
    <dbReference type="NCBI Taxonomy" id="1188239"/>
    <lineage>
        <taxon>Bacteria</taxon>
        <taxon>Bacillati</taxon>
        <taxon>Mycoplasmatota</taxon>
        <taxon>Mycoplasmoidales</taxon>
        <taxon>Metamycoplasmataceae</taxon>
        <taxon>Mesomycoplasma</taxon>
    </lineage>
</organism>
<comment type="caution">
    <text evidence="2">The sequence shown here is derived from an EMBL/GenBank/DDBJ whole genome shotgun (WGS) entry which is preliminary data.</text>
</comment>
<feature type="compositionally biased region" description="Polar residues" evidence="1">
    <location>
        <begin position="1163"/>
        <end position="1183"/>
    </location>
</feature>
<feature type="region of interest" description="Disordered" evidence="1">
    <location>
        <begin position="978"/>
        <end position="1057"/>
    </location>
</feature>
<feature type="region of interest" description="Disordered" evidence="1">
    <location>
        <begin position="506"/>
        <end position="568"/>
    </location>
</feature>
<sequence>MIMSKPKQKSLFNVLRKNILSKTGIAVSLFGVGVFTATAVLTTRISYSGNPRENVQNFAKKINLVSFKLGDLSANDDYYSIKNIIFDENGNKQKDLDLSRLVDVFQKTNDLNQKIDLTDEVDIHKPHLKFVDITANDDSRSFEIKYQVKQKLPDQSFVQSDIYSQEISFSQKSQFLRSNFSSKLQKIIKLFQTKFSSLKDKNSTKEFSADSGNTQATLNDNIFLRRAEDISSFLNLARTSKELENKISKLSPQIKHILFDLYNSEENLIPDSNNKIFNFTFEKNQLTNEYAFVDGRGFLNLFLKAEFSLEAQKLLDFPEVKSWIEPVRIVDNEGNSLFTTSKSLIESIELSNTESKKLVNISVLDFLNLLQTKFTLSNFDIKNEKINKEIVQIINQVLEKPLNIGLKNSSNKLPNQGVNLIFDPFNVEISKNDSKFDLKLPYRIQISEKFYGKESSEIVEEKLGVLNLENFSIIDENSDQKIDDGRYLLFLNQNFDLKMLKKDETAKDKKELPEVKKTEEAEESEAKQVAVQEDTVTTESQTTATDQITTTDTTAQTESTTPAEGNTQIKKQPKYKYFLLDSNNPYSKKEIDQLIQDNDFEKLSRHLQSISGYNYNYSNHESLIKAWTGTLIFPFDYANSFKPDNSLHAQKTGTISLDSTQFLQNPNETGAFYSFLAKQNPRLVVQAFVDFLKISGLIFNFVDLDRDYNFDWNKIFESARQVRLNSRNFKKFSFNNQYSNLENSGFVSTLFLPKDVKSKISTLKNDEKILESLTSLNLFDQKSDQIEKFGKIDENIANFETLADVISAFYYKAGLLNNYQNWSEIALLDSEIIFEPNDEISLSELEEIKKQNPSGQSEDISKKYKAINYYYKLGIRDEFARISAPLFESPKTTLILKTIDEKTAKINEVTKKLDQIIDAIPVSYQTIHLSEEDFNKLTGENTSTTSGSGDSVAVRAALISSLSSQNLLSKALVKPFSDAETTEQAEETQQGEQSGQVQQGQEVQAERQTQEGGGEQQTQESETEQKTEEVQPTEGETETQTPVEPKQEEDELTKKLPKFGAEISQILKQSFTSLFTSTEKDSPELKINIEIKDDILKDPNKKLITIQVGIPESYLDQLTAEEKTDQEAKKDETNSEQPKTEQEQSDNGSTSDQGQTDQQQSDNETTSDQDQTAQEGNSGSSDSEAVETKEVLTSESPAPAPAASPTTPSPAPASPAPAAEPTSPAPAEVPTPATPAPPTPEQKQEKYRYSKKFNITVIKQVSTSQTSSDSTSSNTEQS</sequence>
<accession>A0A014M295</accession>
<feature type="region of interest" description="Disordered" evidence="1">
    <location>
        <begin position="1108"/>
        <end position="1251"/>
    </location>
</feature>
<feature type="compositionally biased region" description="Pro residues" evidence="1">
    <location>
        <begin position="1223"/>
        <end position="1240"/>
    </location>
</feature>
<dbReference type="EMBL" id="JFAD01000021">
    <property type="protein sequence ID" value="EXU61083.1"/>
    <property type="molecule type" value="Genomic_DNA"/>
</dbReference>
<dbReference type="NCBIfam" id="NF045828">
    <property type="entry name" value="P97_adhes_Nterm"/>
    <property type="match status" value="1"/>
</dbReference>
<evidence type="ECO:0000313" key="2">
    <source>
        <dbReference type="EMBL" id="EXU61083.1"/>
    </source>
</evidence>
<dbReference type="PATRIC" id="fig|1188239.3.peg.1021"/>
<dbReference type="eggNOG" id="ENOG5031Z6F">
    <property type="taxonomic scope" value="Bacteria"/>
</dbReference>
<dbReference type="Proteomes" id="UP000020977">
    <property type="component" value="Unassembled WGS sequence"/>
</dbReference>